<dbReference type="PROSITE" id="PS50885">
    <property type="entry name" value="HAMP"/>
    <property type="match status" value="1"/>
</dbReference>
<feature type="transmembrane region" description="Helical" evidence="3">
    <location>
        <begin position="12"/>
        <end position="34"/>
    </location>
</feature>
<dbReference type="InterPro" id="IPR050469">
    <property type="entry name" value="Diguanylate_Cyclase"/>
</dbReference>
<dbReference type="SUPFAM" id="SSF158472">
    <property type="entry name" value="HAMP domain-like"/>
    <property type="match status" value="1"/>
</dbReference>
<accession>A0A1G9JQG3</accession>
<keyword evidence="3" id="KW-0812">Transmembrane</keyword>
<dbReference type="GO" id="GO:0052621">
    <property type="term" value="F:diguanylate cyclase activity"/>
    <property type="evidence" value="ECO:0007669"/>
    <property type="project" value="UniProtKB-EC"/>
</dbReference>
<dbReference type="SMART" id="SM00304">
    <property type="entry name" value="HAMP"/>
    <property type="match status" value="1"/>
</dbReference>
<organism evidence="6 7">
    <name type="scientific">Maridesulfovibrio ferrireducens</name>
    <dbReference type="NCBI Taxonomy" id="246191"/>
    <lineage>
        <taxon>Bacteria</taxon>
        <taxon>Pseudomonadati</taxon>
        <taxon>Thermodesulfobacteriota</taxon>
        <taxon>Desulfovibrionia</taxon>
        <taxon>Desulfovibrionales</taxon>
        <taxon>Desulfovibrionaceae</taxon>
        <taxon>Maridesulfovibrio</taxon>
    </lineage>
</organism>
<dbReference type="InterPro" id="IPR003660">
    <property type="entry name" value="HAMP_dom"/>
</dbReference>
<dbReference type="AlphaFoldDB" id="A0A1G9JQG3"/>
<dbReference type="PROSITE" id="PS50887">
    <property type="entry name" value="GGDEF"/>
    <property type="match status" value="1"/>
</dbReference>
<dbReference type="InterPro" id="IPR043128">
    <property type="entry name" value="Rev_trsase/Diguanyl_cyclase"/>
</dbReference>
<reference evidence="7" key="1">
    <citation type="submission" date="2016-10" db="EMBL/GenBank/DDBJ databases">
        <authorList>
            <person name="Varghese N."/>
            <person name="Submissions S."/>
        </authorList>
    </citation>
    <scope>NUCLEOTIDE SEQUENCE [LARGE SCALE GENOMIC DNA]</scope>
    <source>
        <strain evidence="7">DSM 16995</strain>
    </source>
</reference>
<evidence type="ECO:0000256" key="1">
    <source>
        <dbReference type="ARBA" id="ARBA00012528"/>
    </source>
</evidence>
<feature type="domain" description="HAMP" evidence="4">
    <location>
        <begin position="173"/>
        <end position="225"/>
    </location>
</feature>
<sequence length="390" mass="44227">MLINRAIKLHSVALYLVCVLLLGLLLPIAAGMVITLGQERIKLEDELSEFHRETLKTLVVSTEDAMLSFSPEGVRNIVGVLLKDERIVSIEVFSELFDLYLLRVSKQIPDHQFDSFSMRETVVKDGEVLGYVQVEVDSGWIIPRIEEARNHIILLFSSMFLSALLLVVPAIYYKILKPLRRLTRQADILSKGELGVEYEWRGKDELSMLGKTLEDMRGKLNENFNFMKEMAVTDELTGLPNRHGFSAEIKKIMHLSKRYKHPLSIAIFDLDYFKAINDTYGHGVGDEVLKDFSRLVCSRIRNTDIFARIGGEEFVMVMPETSIEAARLLLNEIREVVSGQPFAHGEKVTTSIGVTSYSGVEQLDQLLEAADKALYQAKRKGRDQVVVHLR</sequence>
<dbReference type="Pfam" id="PF00990">
    <property type="entry name" value="GGDEF"/>
    <property type="match status" value="1"/>
</dbReference>
<dbReference type="PANTHER" id="PTHR45138">
    <property type="entry name" value="REGULATORY COMPONENTS OF SENSORY TRANSDUCTION SYSTEM"/>
    <property type="match status" value="1"/>
</dbReference>
<evidence type="ECO:0000256" key="2">
    <source>
        <dbReference type="ARBA" id="ARBA00034247"/>
    </source>
</evidence>
<proteinExistence type="predicted"/>
<dbReference type="CDD" id="cd06225">
    <property type="entry name" value="HAMP"/>
    <property type="match status" value="1"/>
</dbReference>
<dbReference type="SUPFAM" id="SSF55073">
    <property type="entry name" value="Nucleotide cyclase"/>
    <property type="match status" value="1"/>
</dbReference>
<keyword evidence="3" id="KW-1133">Transmembrane helix</keyword>
<feature type="domain" description="GGDEF" evidence="5">
    <location>
        <begin position="261"/>
        <end position="390"/>
    </location>
</feature>
<dbReference type="EMBL" id="FNGA01000004">
    <property type="protein sequence ID" value="SDL39455.1"/>
    <property type="molecule type" value="Genomic_DNA"/>
</dbReference>
<dbReference type="RefSeq" id="WP_092162342.1">
    <property type="nucleotide sequence ID" value="NZ_FNGA01000004.1"/>
</dbReference>
<dbReference type="InterPro" id="IPR000160">
    <property type="entry name" value="GGDEF_dom"/>
</dbReference>
<dbReference type="Proteomes" id="UP000199053">
    <property type="component" value="Unassembled WGS sequence"/>
</dbReference>
<dbReference type="Gene3D" id="6.10.340.10">
    <property type="match status" value="1"/>
</dbReference>
<gene>
    <name evidence="6" type="ORF">SAMN05660337_2896</name>
</gene>
<dbReference type="InterPro" id="IPR029787">
    <property type="entry name" value="Nucleotide_cyclase"/>
</dbReference>
<dbReference type="FunFam" id="3.30.70.270:FF:000001">
    <property type="entry name" value="Diguanylate cyclase domain protein"/>
    <property type="match status" value="1"/>
</dbReference>
<protein>
    <recommendedName>
        <fullName evidence="1">diguanylate cyclase</fullName>
        <ecNumber evidence="1">2.7.7.65</ecNumber>
    </recommendedName>
</protein>
<dbReference type="Gene3D" id="3.30.70.270">
    <property type="match status" value="1"/>
</dbReference>
<dbReference type="EC" id="2.7.7.65" evidence="1"/>
<dbReference type="CDD" id="cd01949">
    <property type="entry name" value="GGDEF"/>
    <property type="match status" value="1"/>
</dbReference>
<dbReference type="Pfam" id="PF00672">
    <property type="entry name" value="HAMP"/>
    <property type="match status" value="1"/>
</dbReference>
<dbReference type="GO" id="GO:0016020">
    <property type="term" value="C:membrane"/>
    <property type="evidence" value="ECO:0007669"/>
    <property type="project" value="InterPro"/>
</dbReference>
<keyword evidence="3" id="KW-0472">Membrane</keyword>
<evidence type="ECO:0000313" key="7">
    <source>
        <dbReference type="Proteomes" id="UP000199053"/>
    </source>
</evidence>
<evidence type="ECO:0000259" key="5">
    <source>
        <dbReference type="PROSITE" id="PS50887"/>
    </source>
</evidence>
<dbReference type="NCBIfam" id="TIGR00254">
    <property type="entry name" value="GGDEF"/>
    <property type="match status" value="1"/>
</dbReference>
<evidence type="ECO:0000256" key="3">
    <source>
        <dbReference type="SAM" id="Phobius"/>
    </source>
</evidence>
<feature type="transmembrane region" description="Helical" evidence="3">
    <location>
        <begin position="152"/>
        <end position="173"/>
    </location>
</feature>
<keyword evidence="7" id="KW-1185">Reference proteome</keyword>
<name>A0A1G9JQG3_9BACT</name>
<dbReference type="OrthoDB" id="5457582at2"/>
<dbReference type="STRING" id="246191.SAMN05660337_2896"/>
<evidence type="ECO:0000313" key="6">
    <source>
        <dbReference type="EMBL" id="SDL39455.1"/>
    </source>
</evidence>
<comment type="catalytic activity">
    <reaction evidence="2">
        <text>2 GTP = 3',3'-c-di-GMP + 2 diphosphate</text>
        <dbReference type="Rhea" id="RHEA:24898"/>
        <dbReference type="ChEBI" id="CHEBI:33019"/>
        <dbReference type="ChEBI" id="CHEBI:37565"/>
        <dbReference type="ChEBI" id="CHEBI:58805"/>
        <dbReference type="EC" id="2.7.7.65"/>
    </reaction>
</comment>
<dbReference type="GO" id="GO:0007165">
    <property type="term" value="P:signal transduction"/>
    <property type="evidence" value="ECO:0007669"/>
    <property type="project" value="InterPro"/>
</dbReference>
<evidence type="ECO:0000259" key="4">
    <source>
        <dbReference type="PROSITE" id="PS50885"/>
    </source>
</evidence>
<dbReference type="PANTHER" id="PTHR45138:SF9">
    <property type="entry name" value="DIGUANYLATE CYCLASE DGCM-RELATED"/>
    <property type="match status" value="1"/>
</dbReference>
<dbReference type="SMART" id="SM00267">
    <property type="entry name" value="GGDEF"/>
    <property type="match status" value="1"/>
</dbReference>